<reference evidence="4 5" key="1">
    <citation type="submission" date="2017-11" db="EMBL/GenBank/DDBJ databases">
        <title>Comparitive Functional Genomics of Dry Heat Resistant strains isolated from the Viking Spacecraft.</title>
        <authorList>
            <person name="Seuylemezian A."/>
            <person name="Cooper K."/>
            <person name="Vaishampayan P."/>
        </authorList>
    </citation>
    <scope>NUCLEOTIDE SEQUENCE [LARGE SCALE GENOMIC DNA]</scope>
    <source>
        <strain evidence="4 5">V1-29</strain>
    </source>
</reference>
<dbReference type="GO" id="GO:0031411">
    <property type="term" value="C:gas vesicle"/>
    <property type="evidence" value="ECO:0007669"/>
    <property type="project" value="UniProtKB-SubCell"/>
</dbReference>
<dbReference type="Pfam" id="PF06386">
    <property type="entry name" value="GvpL_GvpF"/>
    <property type="match status" value="1"/>
</dbReference>
<dbReference type="PANTHER" id="PTHR36852">
    <property type="entry name" value="PROTEIN GVPL 2"/>
    <property type="match status" value="1"/>
</dbReference>
<dbReference type="InterPro" id="IPR009430">
    <property type="entry name" value="GvpL/GvpF"/>
</dbReference>
<protein>
    <submittedName>
        <fullName evidence="4">Gas vesicle protein GvpL</fullName>
    </submittedName>
</protein>
<keyword evidence="1" id="KW-0304">Gas vesicle</keyword>
<comment type="subcellular location">
    <subcellularLocation>
        <location evidence="2">Gas vesicle</location>
    </subcellularLocation>
</comment>
<evidence type="ECO:0000256" key="1">
    <source>
        <dbReference type="ARBA" id="ARBA00022987"/>
    </source>
</evidence>
<dbReference type="EMBL" id="PGUY01000036">
    <property type="protein sequence ID" value="PLT29680.1"/>
    <property type="molecule type" value="Genomic_DNA"/>
</dbReference>
<evidence type="ECO:0000256" key="3">
    <source>
        <dbReference type="ARBA" id="ARBA00035643"/>
    </source>
</evidence>
<evidence type="ECO:0000313" key="5">
    <source>
        <dbReference type="Proteomes" id="UP000234748"/>
    </source>
</evidence>
<comment type="similarity">
    <text evidence="3">Belongs to the gas vesicle GvpF/GvpL family.</text>
</comment>
<comment type="caution">
    <text evidence="4">The sequence shown here is derived from an EMBL/GenBank/DDBJ whole genome shotgun (WGS) entry which is preliminary data.</text>
</comment>
<dbReference type="PANTHER" id="PTHR36852:SF1">
    <property type="entry name" value="PROTEIN GVPL 2"/>
    <property type="match status" value="1"/>
</dbReference>
<dbReference type="AlphaFoldDB" id="A0A2N5M5P7"/>
<name>A0A2N5M5P7_9BACI</name>
<dbReference type="RefSeq" id="WP_101642280.1">
    <property type="nucleotide sequence ID" value="NZ_PGUY01000036.1"/>
</dbReference>
<dbReference type="Proteomes" id="UP000234748">
    <property type="component" value="Unassembled WGS sequence"/>
</dbReference>
<evidence type="ECO:0000313" key="4">
    <source>
        <dbReference type="EMBL" id="PLT29680.1"/>
    </source>
</evidence>
<accession>A0A2N5M5P7</accession>
<keyword evidence="5" id="KW-1185">Reference proteome</keyword>
<evidence type="ECO:0000256" key="2">
    <source>
        <dbReference type="ARBA" id="ARBA00035108"/>
    </source>
</evidence>
<gene>
    <name evidence="4" type="ORF">CUU66_11605</name>
</gene>
<sequence>MDGLIYLYGLIPAHESRERTLPSLKGFDGRGEIYTIPIGSITALVCNLDPHEYSEDSIKDKTNNDMEWLQEKAFHHHETVLKLSKMYTIIPLKFCTLYMNQTSLEKTVRDHEAKMMDTFELLTGNEEWNLKIYCDDELLKTKVSQNNPVLEAKRAEISELPKGKQFFEKKKLDKLLESELEEEKNKVSEKIHEHLKEFALKGNVKKTWGSNVTGRKDDMTWNGVYLIGDSKVEEFLGQIQQYEKDMKETGWRFEASGPWPAYHFSSFSK</sequence>
<dbReference type="GO" id="GO:0031412">
    <property type="term" value="P:gas vesicle organization"/>
    <property type="evidence" value="ECO:0007669"/>
    <property type="project" value="InterPro"/>
</dbReference>
<proteinExistence type="inferred from homology"/>
<organism evidence="4 5">
    <name type="scientific">Peribacillus deserti</name>
    <dbReference type="NCBI Taxonomy" id="673318"/>
    <lineage>
        <taxon>Bacteria</taxon>
        <taxon>Bacillati</taxon>
        <taxon>Bacillota</taxon>
        <taxon>Bacilli</taxon>
        <taxon>Bacillales</taxon>
        <taxon>Bacillaceae</taxon>
        <taxon>Peribacillus</taxon>
    </lineage>
</organism>
<dbReference type="OrthoDB" id="146444at2"/>